<dbReference type="InterPro" id="IPR036397">
    <property type="entry name" value="RNaseH_sf"/>
</dbReference>
<protein>
    <recommendedName>
        <fullName evidence="1">Integrase catalytic domain-containing protein</fullName>
    </recommendedName>
</protein>
<proteinExistence type="predicted"/>
<accession>A0AAW2R6P2</accession>
<dbReference type="Gene3D" id="3.30.420.10">
    <property type="entry name" value="Ribonuclease H-like superfamily/Ribonuclease H"/>
    <property type="match status" value="1"/>
</dbReference>
<reference evidence="2" key="1">
    <citation type="submission" date="2020-06" db="EMBL/GenBank/DDBJ databases">
        <authorList>
            <person name="Li T."/>
            <person name="Hu X."/>
            <person name="Zhang T."/>
            <person name="Song X."/>
            <person name="Zhang H."/>
            <person name="Dai N."/>
            <person name="Sheng W."/>
            <person name="Hou X."/>
            <person name="Wei L."/>
        </authorList>
    </citation>
    <scope>NUCLEOTIDE SEQUENCE</scope>
    <source>
        <strain evidence="2">KEN8</strain>
        <tissue evidence="2">Leaf</tissue>
    </source>
</reference>
<dbReference type="EMBL" id="JACGWM010000004">
    <property type="protein sequence ID" value="KAL0375604.1"/>
    <property type="molecule type" value="Genomic_DNA"/>
</dbReference>
<evidence type="ECO:0000313" key="2">
    <source>
        <dbReference type="EMBL" id="KAL0375604.1"/>
    </source>
</evidence>
<reference evidence="2" key="2">
    <citation type="journal article" date="2024" name="Plant">
        <title>Genomic evolution and insights into agronomic trait innovations of Sesamum species.</title>
        <authorList>
            <person name="Miao H."/>
            <person name="Wang L."/>
            <person name="Qu L."/>
            <person name="Liu H."/>
            <person name="Sun Y."/>
            <person name="Le M."/>
            <person name="Wang Q."/>
            <person name="Wei S."/>
            <person name="Zheng Y."/>
            <person name="Lin W."/>
            <person name="Duan Y."/>
            <person name="Cao H."/>
            <person name="Xiong S."/>
            <person name="Wang X."/>
            <person name="Wei L."/>
            <person name="Li C."/>
            <person name="Ma Q."/>
            <person name="Ju M."/>
            <person name="Zhao R."/>
            <person name="Li G."/>
            <person name="Mu C."/>
            <person name="Tian Q."/>
            <person name="Mei H."/>
            <person name="Zhang T."/>
            <person name="Gao T."/>
            <person name="Zhang H."/>
        </authorList>
    </citation>
    <scope>NUCLEOTIDE SEQUENCE</scope>
    <source>
        <strain evidence="2">KEN8</strain>
    </source>
</reference>
<dbReference type="SUPFAM" id="SSF53098">
    <property type="entry name" value="Ribonuclease H-like"/>
    <property type="match status" value="1"/>
</dbReference>
<dbReference type="AlphaFoldDB" id="A0AAW2R6P2"/>
<name>A0AAW2R6P2_9LAMI</name>
<dbReference type="PANTHER" id="PTHR45835:SF99">
    <property type="entry name" value="CHROMO DOMAIN-CONTAINING PROTEIN-RELATED"/>
    <property type="match status" value="1"/>
</dbReference>
<sequence length="218" mass="25589">MDVHFSIGDNLLLATMQVKPSLKDELKDVQDKDAYLQKLKAKVQEGKNDQFVKQDDEWKWEKITIDFVIRLPRTFRKHDAMWVIVDRLTKSAHFLPIRQNDSLDKLAELYVLEIVRLHGIPTFIISDRVPQFTSHFWRSLQKALGMKLLFSTTFHPQIDGQSERMIQTLEDMMRACVIKFRGSRDDHLPQMEFTYNNCFHSSIGMAPFEALYGRNVEV</sequence>
<dbReference type="GO" id="GO:0015074">
    <property type="term" value="P:DNA integration"/>
    <property type="evidence" value="ECO:0007669"/>
    <property type="project" value="InterPro"/>
</dbReference>
<feature type="domain" description="Integrase catalytic" evidence="1">
    <location>
        <begin position="55"/>
        <end position="215"/>
    </location>
</feature>
<dbReference type="PANTHER" id="PTHR45835">
    <property type="entry name" value="YALI0A06105P"/>
    <property type="match status" value="1"/>
</dbReference>
<organism evidence="2">
    <name type="scientific">Sesamum calycinum</name>
    <dbReference type="NCBI Taxonomy" id="2727403"/>
    <lineage>
        <taxon>Eukaryota</taxon>
        <taxon>Viridiplantae</taxon>
        <taxon>Streptophyta</taxon>
        <taxon>Embryophyta</taxon>
        <taxon>Tracheophyta</taxon>
        <taxon>Spermatophyta</taxon>
        <taxon>Magnoliopsida</taxon>
        <taxon>eudicotyledons</taxon>
        <taxon>Gunneridae</taxon>
        <taxon>Pentapetalae</taxon>
        <taxon>asterids</taxon>
        <taxon>lamiids</taxon>
        <taxon>Lamiales</taxon>
        <taxon>Pedaliaceae</taxon>
        <taxon>Sesamum</taxon>
    </lineage>
</organism>
<dbReference type="PROSITE" id="PS50994">
    <property type="entry name" value="INTEGRASE"/>
    <property type="match status" value="1"/>
</dbReference>
<dbReference type="InterPro" id="IPR012337">
    <property type="entry name" value="RNaseH-like_sf"/>
</dbReference>
<evidence type="ECO:0000259" key="1">
    <source>
        <dbReference type="PROSITE" id="PS50994"/>
    </source>
</evidence>
<gene>
    <name evidence="2" type="ORF">Scaly_0678000</name>
</gene>
<dbReference type="InterPro" id="IPR001584">
    <property type="entry name" value="Integrase_cat-core"/>
</dbReference>
<comment type="caution">
    <text evidence="2">The sequence shown here is derived from an EMBL/GenBank/DDBJ whole genome shotgun (WGS) entry which is preliminary data.</text>
</comment>
<dbReference type="GO" id="GO:0003676">
    <property type="term" value="F:nucleic acid binding"/>
    <property type="evidence" value="ECO:0007669"/>
    <property type="project" value="InterPro"/>
</dbReference>